<dbReference type="AlphaFoldDB" id="A0A6J6NGQ7"/>
<dbReference type="EMBL" id="CAEZXK010000011">
    <property type="protein sequence ID" value="CAB4685422.1"/>
    <property type="molecule type" value="Genomic_DNA"/>
</dbReference>
<feature type="domain" description="Histidine kinase" evidence="8">
    <location>
        <begin position="116"/>
        <end position="332"/>
    </location>
</feature>
<dbReference type="InterPro" id="IPR036890">
    <property type="entry name" value="HATPase_C_sf"/>
</dbReference>
<keyword evidence="3" id="KW-0597">Phosphoprotein</keyword>
<dbReference type="InterPro" id="IPR004358">
    <property type="entry name" value="Sig_transdc_His_kin-like_C"/>
</dbReference>
<sequence>MQTAQVAVEVLEALQTAAVVVDDSNVMVQATTAAEEFGLQPDRALIELELLSLIDLARSTKSSQRVEGAINVGGRAAKVWVLATAAPLGPGYVILTLEDRTEARRLDETRRDFVANISHELKTPIGAIGLLAETLQGATDDPEAVLKFASSLQREASRLGHIVQEIIELSRLQAATEVKNSAQCRLADLISDSLERVRILADSKNMRLVADLDDSILIEVSYEQIATAITNLFENAINYSDPGGQVGISLKRADNFAEIVVTDSGVGIALEDQARIFERFYRVDASRSRETGGTGLGLAIVKHIALNHGGEISVFSKPGLGSTFTLTLPLTASSEDNE</sequence>
<keyword evidence="4" id="KW-0808">Transferase</keyword>
<proteinExistence type="predicted"/>
<dbReference type="SUPFAM" id="SSF47384">
    <property type="entry name" value="Homodimeric domain of signal transducing histidine kinase"/>
    <property type="match status" value="1"/>
</dbReference>
<accession>A0A6J6NGQ7</accession>
<keyword evidence="5" id="KW-0418">Kinase</keyword>
<evidence type="ECO:0000256" key="5">
    <source>
        <dbReference type="ARBA" id="ARBA00022777"/>
    </source>
</evidence>
<evidence type="ECO:0000256" key="1">
    <source>
        <dbReference type="ARBA" id="ARBA00000085"/>
    </source>
</evidence>
<dbReference type="CDD" id="cd00082">
    <property type="entry name" value="HisKA"/>
    <property type="match status" value="1"/>
</dbReference>
<dbReference type="FunFam" id="3.30.565.10:FF:000006">
    <property type="entry name" value="Sensor histidine kinase WalK"/>
    <property type="match status" value="1"/>
</dbReference>
<evidence type="ECO:0000259" key="8">
    <source>
        <dbReference type="PROSITE" id="PS50109"/>
    </source>
</evidence>
<dbReference type="PRINTS" id="PR00344">
    <property type="entry name" value="BCTRLSENSOR"/>
</dbReference>
<dbReference type="PROSITE" id="PS50109">
    <property type="entry name" value="HIS_KIN"/>
    <property type="match status" value="1"/>
</dbReference>
<name>A0A6J6NGQ7_9ZZZZ</name>
<dbReference type="EC" id="2.7.13.3" evidence="2"/>
<comment type="catalytic activity">
    <reaction evidence="1">
        <text>ATP + protein L-histidine = ADP + protein N-phospho-L-histidine.</text>
        <dbReference type="EC" id="2.7.13.3"/>
    </reaction>
</comment>
<dbReference type="Pfam" id="PF00512">
    <property type="entry name" value="HisKA"/>
    <property type="match status" value="1"/>
</dbReference>
<evidence type="ECO:0000256" key="7">
    <source>
        <dbReference type="ARBA" id="ARBA00023136"/>
    </source>
</evidence>
<dbReference type="InterPro" id="IPR005467">
    <property type="entry name" value="His_kinase_dom"/>
</dbReference>
<evidence type="ECO:0000256" key="2">
    <source>
        <dbReference type="ARBA" id="ARBA00012438"/>
    </source>
</evidence>
<dbReference type="InterPro" id="IPR003661">
    <property type="entry name" value="HisK_dim/P_dom"/>
</dbReference>
<organism evidence="9">
    <name type="scientific">freshwater metagenome</name>
    <dbReference type="NCBI Taxonomy" id="449393"/>
    <lineage>
        <taxon>unclassified sequences</taxon>
        <taxon>metagenomes</taxon>
        <taxon>ecological metagenomes</taxon>
    </lineage>
</organism>
<dbReference type="SUPFAM" id="SSF55874">
    <property type="entry name" value="ATPase domain of HSP90 chaperone/DNA topoisomerase II/histidine kinase"/>
    <property type="match status" value="1"/>
</dbReference>
<dbReference type="PANTHER" id="PTHR45453">
    <property type="entry name" value="PHOSPHATE REGULON SENSOR PROTEIN PHOR"/>
    <property type="match status" value="1"/>
</dbReference>
<dbReference type="GO" id="GO:0004721">
    <property type="term" value="F:phosphoprotein phosphatase activity"/>
    <property type="evidence" value="ECO:0007669"/>
    <property type="project" value="TreeGrafter"/>
</dbReference>
<dbReference type="FunFam" id="1.10.287.130:FF:000001">
    <property type="entry name" value="Two-component sensor histidine kinase"/>
    <property type="match status" value="1"/>
</dbReference>
<keyword evidence="7" id="KW-0472">Membrane</keyword>
<protein>
    <recommendedName>
        <fullName evidence="2">histidine kinase</fullName>
        <ecNumber evidence="2">2.7.13.3</ecNumber>
    </recommendedName>
</protein>
<dbReference type="PANTHER" id="PTHR45453:SF1">
    <property type="entry name" value="PHOSPHATE REGULON SENSOR PROTEIN PHOR"/>
    <property type="match status" value="1"/>
</dbReference>
<dbReference type="Gene3D" id="1.10.287.130">
    <property type="match status" value="1"/>
</dbReference>
<dbReference type="InterPro" id="IPR036097">
    <property type="entry name" value="HisK_dim/P_sf"/>
</dbReference>
<dbReference type="SMART" id="SM00388">
    <property type="entry name" value="HisKA"/>
    <property type="match status" value="1"/>
</dbReference>
<dbReference type="CDD" id="cd00075">
    <property type="entry name" value="HATPase"/>
    <property type="match status" value="1"/>
</dbReference>
<dbReference type="GO" id="GO:0005886">
    <property type="term" value="C:plasma membrane"/>
    <property type="evidence" value="ECO:0007669"/>
    <property type="project" value="TreeGrafter"/>
</dbReference>
<dbReference type="SMART" id="SM00387">
    <property type="entry name" value="HATPase_c"/>
    <property type="match status" value="1"/>
</dbReference>
<dbReference type="GO" id="GO:0000155">
    <property type="term" value="F:phosphorelay sensor kinase activity"/>
    <property type="evidence" value="ECO:0007669"/>
    <property type="project" value="InterPro"/>
</dbReference>
<gene>
    <name evidence="9" type="ORF">UFOPK2370_00595</name>
</gene>
<dbReference type="InterPro" id="IPR003594">
    <property type="entry name" value="HATPase_dom"/>
</dbReference>
<reference evidence="9" key="1">
    <citation type="submission" date="2020-05" db="EMBL/GenBank/DDBJ databases">
        <authorList>
            <person name="Chiriac C."/>
            <person name="Salcher M."/>
            <person name="Ghai R."/>
            <person name="Kavagutti S V."/>
        </authorList>
    </citation>
    <scope>NUCLEOTIDE SEQUENCE</scope>
</reference>
<evidence type="ECO:0000313" key="9">
    <source>
        <dbReference type="EMBL" id="CAB4685422.1"/>
    </source>
</evidence>
<evidence type="ECO:0000256" key="3">
    <source>
        <dbReference type="ARBA" id="ARBA00022553"/>
    </source>
</evidence>
<dbReference type="GO" id="GO:0016036">
    <property type="term" value="P:cellular response to phosphate starvation"/>
    <property type="evidence" value="ECO:0007669"/>
    <property type="project" value="TreeGrafter"/>
</dbReference>
<dbReference type="InterPro" id="IPR050351">
    <property type="entry name" value="BphY/WalK/GraS-like"/>
</dbReference>
<evidence type="ECO:0000256" key="6">
    <source>
        <dbReference type="ARBA" id="ARBA00023012"/>
    </source>
</evidence>
<dbReference type="Pfam" id="PF02518">
    <property type="entry name" value="HATPase_c"/>
    <property type="match status" value="1"/>
</dbReference>
<dbReference type="Gene3D" id="3.30.565.10">
    <property type="entry name" value="Histidine kinase-like ATPase, C-terminal domain"/>
    <property type="match status" value="1"/>
</dbReference>
<evidence type="ECO:0000256" key="4">
    <source>
        <dbReference type="ARBA" id="ARBA00022679"/>
    </source>
</evidence>
<keyword evidence="6" id="KW-0902">Two-component regulatory system</keyword>